<feature type="region of interest" description="Disordered" evidence="1">
    <location>
        <begin position="79"/>
        <end position="103"/>
    </location>
</feature>
<accession>A0ABW4C728</accession>
<protein>
    <submittedName>
        <fullName evidence="2">Uncharacterized protein</fullName>
    </submittedName>
</protein>
<comment type="caution">
    <text evidence="2">The sequence shown here is derived from an EMBL/GenBank/DDBJ whole genome shotgun (WGS) entry which is preliminary data.</text>
</comment>
<keyword evidence="3" id="KW-1185">Reference proteome</keyword>
<evidence type="ECO:0000256" key="1">
    <source>
        <dbReference type="SAM" id="MobiDB-lite"/>
    </source>
</evidence>
<dbReference type="Proteomes" id="UP001597282">
    <property type="component" value="Unassembled WGS sequence"/>
</dbReference>
<sequence>MRKLDIQIDIAQEYEGKNKEEFQRDLRRVLEKYFELNSIHIRKEIHTVEVDRLNLTPDTTDTPRDEWQDILDIERQPLVTEFGSTDEEESEYPARPQTKPSYY</sequence>
<reference evidence="3" key="1">
    <citation type="journal article" date="2019" name="Int. J. Syst. Evol. Microbiol.">
        <title>The Global Catalogue of Microorganisms (GCM) 10K type strain sequencing project: providing services to taxonomists for standard genome sequencing and annotation.</title>
        <authorList>
            <consortium name="The Broad Institute Genomics Platform"/>
            <consortium name="The Broad Institute Genome Sequencing Center for Infectious Disease"/>
            <person name="Wu L."/>
            <person name="Ma J."/>
        </authorList>
    </citation>
    <scope>NUCLEOTIDE SEQUENCE [LARGE SCALE GENOMIC DNA]</scope>
    <source>
        <strain evidence="3">S1</strain>
    </source>
</reference>
<organism evidence="2 3">
    <name type="scientific">Kroppenstedtia sanguinis</name>
    <dbReference type="NCBI Taxonomy" id="1380684"/>
    <lineage>
        <taxon>Bacteria</taxon>
        <taxon>Bacillati</taxon>
        <taxon>Bacillota</taxon>
        <taxon>Bacilli</taxon>
        <taxon>Bacillales</taxon>
        <taxon>Thermoactinomycetaceae</taxon>
        <taxon>Kroppenstedtia</taxon>
    </lineage>
</organism>
<dbReference type="EMBL" id="JBHTNU010000004">
    <property type="protein sequence ID" value="MFD1426537.1"/>
    <property type="molecule type" value="Genomic_DNA"/>
</dbReference>
<evidence type="ECO:0000313" key="2">
    <source>
        <dbReference type="EMBL" id="MFD1426537.1"/>
    </source>
</evidence>
<evidence type="ECO:0000313" key="3">
    <source>
        <dbReference type="Proteomes" id="UP001597282"/>
    </source>
</evidence>
<proteinExistence type="predicted"/>
<name>A0ABW4C728_9BACL</name>
<dbReference type="RefSeq" id="WP_380163713.1">
    <property type="nucleotide sequence ID" value="NZ_JBHTNU010000004.1"/>
</dbReference>
<gene>
    <name evidence="2" type="ORF">ACFQ4Y_06235</name>
</gene>